<sequence>MNLYLVLFVEYYDPNLRVPIQILQVCAHSILVKSPNSTSNHLTSDHR</sequence>
<protein>
    <submittedName>
        <fullName evidence="1">Uncharacterized protein</fullName>
    </submittedName>
</protein>
<dbReference type="EMBL" id="GGEC01064283">
    <property type="protein sequence ID" value="MBX44767.1"/>
    <property type="molecule type" value="Transcribed_RNA"/>
</dbReference>
<name>A0A2P2NQJ7_RHIMU</name>
<reference evidence="1" key="1">
    <citation type="submission" date="2018-02" db="EMBL/GenBank/DDBJ databases">
        <title>Rhizophora mucronata_Transcriptome.</title>
        <authorList>
            <person name="Meera S.P."/>
            <person name="Sreeshan A."/>
            <person name="Augustine A."/>
        </authorList>
    </citation>
    <scope>NUCLEOTIDE SEQUENCE</scope>
    <source>
        <tissue evidence="1">Leaf</tissue>
    </source>
</reference>
<organism evidence="1">
    <name type="scientific">Rhizophora mucronata</name>
    <name type="common">Asiatic mangrove</name>
    <dbReference type="NCBI Taxonomy" id="61149"/>
    <lineage>
        <taxon>Eukaryota</taxon>
        <taxon>Viridiplantae</taxon>
        <taxon>Streptophyta</taxon>
        <taxon>Embryophyta</taxon>
        <taxon>Tracheophyta</taxon>
        <taxon>Spermatophyta</taxon>
        <taxon>Magnoliopsida</taxon>
        <taxon>eudicotyledons</taxon>
        <taxon>Gunneridae</taxon>
        <taxon>Pentapetalae</taxon>
        <taxon>rosids</taxon>
        <taxon>fabids</taxon>
        <taxon>Malpighiales</taxon>
        <taxon>Rhizophoraceae</taxon>
        <taxon>Rhizophora</taxon>
    </lineage>
</organism>
<accession>A0A2P2NQJ7</accession>
<dbReference type="AlphaFoldDB" id="A0A2P2NQJ7"/>
<evidence type="ECO:0000313" key="1">
    <source>
        <dbReference type="EMBL" id="MBX44767.1"/>
    </source>
</evidence>
<proteinExistence type="predicted"/>